<dbReference type="OrthoDB" id="166524at2"/>
<accession>A0A4P6K554</accession>
<gene>
    <name evidence="4" type="primary">pqqD</name>
    <name evidence="4" type="ORF">EPA93_15950</name>
</gene>
<dbReference type="KEGG" id="kbs:EPA93_15950"/>
<keyword evidence="5" id="KW-1185">Reference proteome</keyword>
<dbReference type="GO" id="GO:0048038">
    <property type="term" value="F:quinone binding"/>
    <property type="evidence" value="ECO:0007669"/>
    <property type="project" value="InterPro"/>
</dbReference>
<dbReference type="EMBL" id="CP035758">
    <property type="protein sequence ID" value="QBD83488.1"/>
    <property type="molecule type" value="Genomic_DNA"/>
</dbReference>
<keyword evidence="3" id="KW-0884">PQQ biosynthesis</keyword>
<comment type="pathway">
    <text evidence="1">Cofactor biosynthesis; pyrroloquinoline quinone biosynthesis.</text>
</comment>
<proteinExistence type="predicted"/>
<evidence type="ECO:0000313" key="5">
    <source>
        <dbReference type="Proteomes" id="UP000290365"/>
    </source>
</evidence>
<reference evidence="4 5" key="1">
    <citation type="submission" date="2019-01" db="EMBL/GenBank/DDBJ databases">
        <title>Ktedonosporobacter rubrisoli SCAWS-G2.</title>
        <authorList>
            <person name="Huang Y."/>
            <person name="Yan B."/>
        </authorList>
    </citation>
    <scope>NUCLEOTIDE SEQUENCE [LARGE SCALE GENOMIC DNA]</scope>
    <source>
        <strain evidence="4 5">SCAWS-G2</strain>
    </source>
</reference>
<dbReference type="InterPro" id="IPR022479">
    <property type="entry name" value="PqqD_bac"/>
</dbReference>
<dbReference type="InterPro" id="IPR041881">
    <property type="entry name" value="PqqD_sf"/>
</dbReference>
<dbReference type="Gene3D" id="1.10.10.1150">
    <property type="entry name" value="Coenzyme PQQ synthesis protein D (PqqD)"/>
    <property type="match status" value="1"/>
</dbReference>
<dbReference type="UniPathway" id="UPA00539"/>
<dbReference type="NCBIfam" id="TIGR03859">
    <property type="entry name" value="PQQ_PqqD"/>
    <property type="match status" value="1"/>
</dbReference>
<evidence type="ECO:0000256" key="1">
    <source>
        <dbReference type="ARBA" id="ARBA00004886"/>
    </source>
</evidence>
<protein>
    <submittedName>
        <fullName evidence="4">Pyrroloquinoline quinone biosynthesis peptide chaperone PqqD</fullName>
    </submittedName>
</protein>
<name>A0A4P6K554_KTERU</name>
<dbReference type="InterPro" id="IPR008792">
    <property type="entry name" value="PQQD"/>
</dbReference>
<dbReference type="GO" id="GO:0018189">
    <property type="term" value="P:pyrroloquinoline quinone biosynthetic process"/>
    <property type="evidence" value="ECO:0007669"/>
    <property type="project" value="UniProtKB-UniPathway"/>
</dbReference>
<evidence type="ECO:0000256" key="2">
    <source>
        <dbReference type="ARBA" id="ARBA00011741"/>
    </source>
</evidence>
<evidence type="ECO:0000313" key="4">
    <source>
        <dbReference type="EMBL" id="QBD83488.1"/>
    </source>
</evidence>
<comment type="subunit">
    <text evidence="2">Monomer. Interacts with PqqE.</text>
</comment>
<organism evidence="4 5">
    <name type="scientific">Ktedonosporobacter rubrisoli</name>
    <dbReference type="NCBI Taxonomy" id="2509675"/>
    <lineage>
        <taxon>Bacteria</taxon>
        <taxon>Bacillati</taxon>
        <taxon>Chloroflexota</taxon>
        <taxon>Ktedonobacteria</taxon>
        <taxon>Ktedonobacterales</taxon>
        <taxon>Ktedonosporobacteraceae</taxon>
        <taxon>Ktedonosporobacter</taxon>
    </lineage>
</organism>
<dbReference type="Proteomes" id="UP000290365">
    <property type="component" value="Chromosome"/>
</dbReference>
<dbReference type="AlphaFoldDB" id="A0A4P6K554"/>
<dbReference type="Pfam" id="PF05402">
    <property type="entry name" value="PqqD"/>
    <property type="match status" value="1"/>
</dbReference>
<sequence>MEHQPRLTATSRPKLAAKVLMRLDPLTQEPILLYPEGVVKLNETGASIVRLCDGESTLDEIVQALAQLYHVEAEPLRQEVMAYLQNLYRYSLLAWH</sequence>
<evidence type="ECO:0000256" key="3">
    <source>
        <dbReference type="ARBA" id="ARBA00022905"/>
    </source>
</evidence>